<dbReference type="InterPro" id="IPR037171">
    <property type="entry name" value="NagB/RpiA_transferase-like"/>
</dbReference>
<dbReference type="Gene3D" id="3.40.50.10420">
    <property type="entry name" value="NagB/RpiA/CoA transferase-like"/>
    <property type="match status" value="1"/>
</dbReference>
<dbReference type="PANTHER" id="PTHR23407">
    <property type="entry name" value="ATPASE INHIBITOR/5-FORMYLTETRAHYDROFOLATE CYCLO-LIGASE"/>
    <property type="match status" value="1"/>
</dbReference>
<keyword evidence="6" id="KW-1185">Reference proteome</keyword>
<evidence type="ECO:0000313" key="5">
    <source>
        <dbReference type="EMBL" id="UUR09086.1"/>
    </source>
</evidence>
<comment type="cofactor">
    <cofactor evidence="4">
        <name>Mg(2+)</name>
        <dbReference type="ChEBI" id="CHEBI:18420"/>
    </cofactor>
</comment>
<accession>A0ABY5MZ61</accession>
<proteinExistence type="inferred from homology"/>
<keyword evidence="4" id="KW-0479">Metal-binding</keyword>
<dbReference type="InterPro" id="IPR024185">
    <property type="entry name" value="FTHF_cligase-like_sf"/>
</dbReference>
<sequence length="197" mass="21212">MVVPSTSPPLADKVARRAALRARRRDYAASLAPDTRKALEEALSAALEPLLFAARIVAAYQPMKDEISPLGVLFRAQALGKSTALPAFAERDSRMTFRSGDAIEAGPWGLLQPPLSAPPVQPDLILIPLVGCDRSGNRIGMGQGHYDRALEGLRNNARLVGIGWDFQLLDEPVGADPWDQRLDAFASPAGITEFEAT</sequence>
<dbReference type="EC" id="6.3.3.2" evidence="4"/>
<dbReference type="PIRSF" id="PIRSF006806">
    <property type="entry name" value="FTHF_cligase"/>
    <property type="match status" value="1"/>
</dbReference>
<dbReference type="SUPFAM" id="SSF100950">
    <property type="entry name" value="NagB/RpiA/CoA transferase-like"/>
    <property type="match status" value="1"/>
</dbReference>
<dbReference type="RefSeq" id="WP_249504852.1">
    <property type="nucleotide sequence ID" value="NZ_CP097253.1"/>
</dbReference>
<dbReference type="GO" id="GO:0030272">
    <property type="term" value="F:5-formyltetrahydrofolate cyclo-ligase activity"/>
    <property type="evidence" value="ECO:0007669"/>
    <property type="project" value="UniProtKB-EC"/>
</dbReference>
<evidence type="ECO:0000256" key="1">
    <source>
        <dbReference type="ARBA" id="ARBA00010638"/>
    </source>
</evidence>
<comment type="catalytic activity">
    <reaction evidence="4">
        <text>(6S)-5-formyl-5,6,7,8-tetrahydrofolate + ATP = (6R)-5,10-methenyltetrahydrofolate + ADP + phosphate</text>
        <dbReference type="Rhea" id="RHEA:10488"/>
        <dbReference type="ChEBI" id="CHEBI:30616"/>
        <dbReference type="ChEBI" id="CHEBI:43474"/>
        <dbReference type="ChEBI" id="CHEBI:57455"/>
        <dbReference type="ChEBI" id="CHEBI:57457"/>
        <dbReference type="ChEBI" id="CHEBI:456216"/>
        <dbReference type="EC" id="6.3.3.2"/>
    </reaction>
</comment>
<dbReference type="Proteomes" id="UP000831921">
    <property type="component" value="Chromosome"/>
</dbReference>
<dbReference type="Pfam" id="PF01812">
    <property type="entry name" value="5-FTHF_cyc-lig"/>
    <property type="match status" value="1"/>
</dbReference>
<dbReference type="EMBL" id="CP097253">
    <property type="protein sequence ID" value="UUR09086.1"/>
    <property type="molecule type" value="Genomic_DNA"/>
</dbReference>
<dbReference type="InterPro" id="IPR002698">
    <property type="entry name" value="FTHF_cligase"/>
</dbReference>
<organism evidence="5 6">
    <name type="scientific">Sphingomonas glaciei</name>
    <dbReference type="NCBI Taxonomy" id="2938948"/>
    <lineage>
        <taxon>Bacteria</taxon>
        <taxon>Pseudomonadati</taxon>
        <taxon>Pseudomonadota</taxon>
        <taxon>Alphaproteobacteria</taxon>
        <taxon>Sphingomonadales</taxon>
        <taxon>Sphingomonadaceae</taxon>
        <taxon>Sphingomonas</taxon>
    </lineage>
</organism>
<evidence type="ECO:0000256" key="2">
    <source>
        <dbReference type="ARBA" id="ARBA00022741"/>
    </source>
</evidence>
<gene>
    <name evidence="5" type="ORF">M1K48_05550</name>
</gene>
<keyword evidence="4" id="KW-0460">Magnesium</keyword>
<dbReference type="NCBIfam" id="TIGR02727">
    <property type="entry name" value="MTHFS_bact"/>
    <property type="match status" value="1"/>
</dbReference>
<evidence type="ECO:0000313" key="6">
    <source>
        <dbReference type="Proteomes" id="UP000831921"/>
    </source>
</evidence>
<protein>
    <recommendedName>
        <fullName evidence="4">5-formyltetrahydrofolate cyclo-ligase</fullName>
        <ecNumber evidence="4">6.3.3.2</ecNumber>
    </recommendedName>
</protein>
<evidence type="ECO:0000256" key="3">
    <source>
        <dbReference type="ARBA" id="ARBA00022840"/>
    </source>
</evidence>
<keyword evidence="5" id="KW-0436">Ligase</keyword>
<evidence type="ECO:0000256" key="4">
    <source>
        <dbReference type="RuleBase" id="RU361279"/>
    </source>
</evidence>
<reference evidence="5 6" key="1">
    <citation type="submission" date="2022-05" db="EMBL/GenBank/DDBJ databases">
        <title>S8-45 Sphingomonas ultraviolaceadurans.</title>
        <authorList>
            <person name="Liu Y."/>
        </authorList>
    </citation>
    <scope>NUCLEOTIDE SEQUENCE [LARGE SCALE GENOMIC DNA]</scope>
    <source>
        <strain evidence="5 6">S8-45</strain>
    </source>
</reference>
<dbReference type="PANTHER" id="PTHR23407:SF1">
    <property type="entry name" value="5-FORMYLTETRAHYDROFOLATE CYCLO-LIGASE"/>
    <property type="match status" value="1"/>
</dbReference>
<keyword evidence="2 4" id="KW-0547">Nucleotide-binding</keyword>
<keyword evidence="3 4" id="KW-0067">ATP-binding</keyword>
<comment type="similarity">
    <text evidence="1 4">Belongs to the 5-formyltetrahydrofolate cyclo-ligase family.</text>
</comment>
<name>A0ABY5MZ61_9SPHN</name>